<dbReference type="InterPro" id="IPR037483">
    <property type="entry name" value="YjjU-like"/>
</dbReference>
<reference evidence="6 7" key="1">
    <citation type="submission" date="2017-12" db="EMBL/GenBank/DDBJ databases">
        <title>Taxonomic description and draft genome of Pradoshia cofamensis Gen. nov., sp. nov., a thermotolerant bacillale isolated from anterior gut of earthworm Eisenia fetida.</title>
        <authorList>
            <person name="Saha T."/>
            <person name="Chakraborty R."/>
        </authorList>
    </citation>
    <scope>NUCLEOTIDE SEQUENCE [LARGE SCALE GENOMIC DNA]</scope>
    <source>
        <strain evidence="6 7">EAG3</strain>
    </source>
</reference>
<dbReference type="EMBL" id="PKOZ01000001">
    <property type="protein sequence ID" value="PQD96610.1"/>
    <property type="molecule type" value="Genomic_DNA"/>
</dbReference>
<sequence length="281" mass="32264">MQNTGLVLEGGGMRGAFTAGVLRYLMDEDMYIPYTIGVSAGACNGSSYISRQLDRNYKVIIQYCRHPEYISFRRFLRNRELFGMDLIFDKMPNELVPFDMQTFCQSKDGFVVGTTDCETGEAVYFDKGTYSEDMLTILRASSSLPLFAPEVSFMGKFLLDGGIADPIPIKKSVRDGNKKNIVVLTKNTGYIARPSNLNWFAMRKYKNYTGLLRTIKNHHTIYNETVRYLEEEEEKGNIVIIRPMQKLDVSSIGRNRRKLEKLYHQGYAEAKKAYRKLKELL</sequence>
<dbReference type="InterPro" id="IPR016035">
    <property type="entry name" value="Acyl_Trfase/lysoPLipase"/>
</dbReference>
<feature type="short sequence motif" description="GXSXG" evidence="4">
    <location>
        <begin position="37"/>
        <end position="41"/>
    </location>
</feature>
<keyword evidence="1 4" id="KW-0378">Hydrolase</keyword>
<gene>
    <name evidence="6" type="ORF">CYL18_01560</name>
</gene>
<accession>A0A2S7N3R5</accession>
<dbReference type="RefSeq" id="WP_104847707.1">
    <property type="nucleotide sequence ID" value="NZ_PKOZ01000001.1"/>
</dbReference>
<dbReference type="PROSITE" id="PS51635">
    <property type="entry name" value="PNPLA"/>
    <property type="match status" value="1"/>
</dbReference>
<evidence type="ECO:0000259" key="5">
    <source>
        <dbReference type="PROSITE" id="PS51635"/>
    </source>
</evidence>
<dbReference type="Proteomes" id="UP000239663">
    <property type="component" value="Unassembled WGS sequence"/>
</dbReference>
<dbReference type="SUPFAM" id="SSF52151">
    <property type="entry name" value="FabD/lysophospholipase-like"/>
    <property type="match status" value="1"/>
</dbReference>
<dbReference type="CDD" id="cd07208">
    <property type="entry name" value="Pat_hypo_Ecoli_yjju_like"/>
    <property type="match status" value="1"/>
</dbReference>
<dbReference type="InterPro" id="IPR050301">
    <property type="entry name" value="NTE"/>
</dbReference>
<protein>
    <submittedName>
        <fullName evidence="6">Patatin family protein</fullName>
    </submittedName>
</protein>
<dbReference type="GO" id="GO:0016787">
    <property type="term" value="F:hydrolase activity"/>
    <property type="evidence" value="ECO:0007669"/>
    <property type="project" value="UniProtKB-UniRule"/>
</dbReference>
<keyword evidence="2 4" id="KW-0442">Lipid degradation</keyword>
<dbReference type="InterPro" id="IPR002641">
    <property type="entry name" value="PNPLA_dom"/>
</dbReference>
<dbReference type="OrthoDB" id="9802424at2"/>
<dbReference type="PANTHER" id="PTHR14226:SF25">
    <property type="entry name" value="PHOSPHOESTERASE"/>
    <property type="match status" value="1"/>
</dbReference>
<evidence type="ECO:0000256" key="2">
    <source>
        <dbReference type="ARBA" id="ARBA00022963"/>
    </source>
</evidence>
<dbReference type="InterPro" id="IPR045943">
    <property type="entry name" value="DUF6363"/>
</dbReference>
<feature type="short sequence motif" description="DGA/G" evidence="4">
    <location>
        <begin position="160"/>
        <end position="162"/>
    </location>
</feature>
<comment type="caution">
    <text evidence="6">The sequence shown here is derived from an EMBL/GenBank/DDBJ whole genome shotgun (WGS) entry which is preliminary data.</text>
</comment>
<evidence type="ECO:0000256" key="4">
    <source>
        <dbReference type="PROSITE-ProRule" id="PRU01161"/>
    </source>
</evidence>
<dbReference type="Pfam" id="PF19890">
    <property type="entry name" value="DUF6363"/>
    <property type="match status" value="1"/>
</dbReference>
<dbReference type="Pfam" id="PF01734">
    <property type="entry name" value="Patatin"/>
    <property type="match status" value="1"/>
</dbReference>
<proteinExistence type="predicted"/>
<dbReference type="GO" id="GO:0016042">
    <property type="term" value="P:lipid catabolic process"/>
    <property type="evidence" value="ECO:0007669"/>
    <property type="project" value="UniProtKB-UniRule"/>
</dbReference>
<feature type="short sequence motif" description="GXGXXG" evidence="4">
    <location>
        <begin position="10"/>
        <end position="15"/>
    </location>
</feature>
<evidence type="ECO:0000313" key="6">
    <source>
        <dbReference type="EMBL" id="PQD96610.1"/>
    </source>
</evidence>
<name>A0A2S7N3R5_9BACI</name>
<evidence type="ECO:0000256" key="1">
    <source>
        <dbReference type="ARBA" id="ARBA00022801"/>
    </source>
</evidence>
<feature type="domain" description="PNPLA" evidence="5">
    <location>
        <begin position="6"/>
        <end position="173"/>
    </location>
</feature>
<dbReference type="AlphaFoldDB" id="A0A2S7N3R5"/>
<dbReference type="Gene3D" id="3.40.1090.10">
    <property type="entry name" value="Cytosolic phospholipase A2 catalytic domain"/>
    <property type="match status" value="2"/>
</dbReference>
<feature type="active site" description="Proton acceptor" evidence="4">
    <location>
        <position position="160"/>
    </location>
</feature>
<dbReference type="PANTHER" id="PTHR14226">
    <property type="entry name" value="NEUROPATHY TARGET ESTERASE/SWISS CHEESE D.MELANOGASTER"/>
    <property type="match status" value="1"/>
</dbReference>
<keyword evidence="7" id="KW-1185">Reference proteome</keyword>
<feature type="active site" description="Nucleophile" evidence="4">
    <location>
        <position position="39"/>
    </location>
</feature>
<evidence type="ECO:0000256" key="3">
    <source>
        <dbReference type="ARBA" id="ARBA00023098"/>
    </source>
</evidence>
<organism evidence="6 7">
    <name type="scientific">Pradoshia eiseniae</name>
    <dbReference type="NCBI Taxonomy" id="2064768"/>
    <lineage>
        <taxon>Bacteria</taxon>
        <taxon>Bacillati</taxon>
        <taxon>Bacillota</taxon>
        <taxon>Bacilli</taxon>
        <taxon>Bacillales</taxon>
        <taxon>Bacillaceae</taxon>
        <taxon>Pradoshia</taxon>
    </lineage>
</organism>
<keyword evidence="3 4" id="KW-0443">Lipid metabolism</keyword>
<evidence type="ECO:0000313" key="7">
    <source>
        <dbReference type="Proteomes" id="UP000239663"/>
    </source>
</evidence>